<dbReference type="Gene3D" id="1.10.10.10">
    <property type="entry name" value="Winged helix-like DNA-binding domain superfamily/Winged helix DNA-binding domain"/>
    <property type="match status" value="1"/>
</dbReference>
<dbReference type="InterPro" id="IPR058548">
    <property type="entry name" value="MlaB-like_STAS"/>
</dbReference>
<gene>
    <name evidence="5" type="ORF">G5C51_26370</name>
</gene>
<dbReference type="PROSITE" id="PS50921">
    <property type="entry name" value="ANTAR"/>
    <property type="match status" value="1"/>
</dbReference>
<keyword evidence="6" id="KW-1185">Reference proteome</keyword>
<evidence type="ECO:0000313" key="6">
    <source>
        <dbReference type="Proteomes" id="UP000481583"/>
    </source>
</evidence>
<evidence type="ECO:0000259" key="4">
    <source>
        <dbReference type="PROSITE" id="PS50921"/>
    </source>
</evidence>
<dbReference type="InterPro" id="IPR036388">
    <property type="entry name" value="WH-like_DNA-bd_sf"/>
</dbReference>
<dbReference type="EMBL" id="JAAKZV010000141">
    <property type="protein sequence ID" value="NGN67417.1"/>
    <property type="molecule type" value="Genomic_DNA"/>
</dbReference>
<dbReference type="Proteomes" id="UP000481583">
    <property type="component" value="Unassembled WGS sequence"/>
</dbReference>
<evidence type="ECO:0000256" key="1">
    <source>
        <dbReference type="ARBA" id="ARBA00009013"/>
    </source>
</evidence>
<dbReference type="SUPFAM" id="SSF52091">
    <property type="entry name" value="SpoIIaa-like"/>
    <property type="match status" value="1"/>
</dbReference>
<dbReference type="PROSITE" id="PS50801">
    <property type="entry name" value="STAS"/>
    <property type="match status" value="1"/>
</dbReference>
<dbReference type="InterPro" id="IPR036513">
    <property type="entry name" value="STAS_dom_sf"/>
</dbReference>
<feature type="domain" description="STAS" evidence="3">
    <location>
        <begin position="14"/>
        <end position="94"/>
    </location>
</feature>
<sequence>MRLKVCAYDDGDRVVVEVSGEVDLTADHELQQALQEALDTSREGVELDLSGVECLDCSGLSILLKVREQALRDGKSMYLRAVSSPAHRLLSITGTLPLLSPPGSRGTEPDPRVEVVQLRRAMVTRPTIDLARGILMATFALRAEDAWEVLVMVSQNTNIKLHLLADQLVSAIDGEALPDGLQEHVAAAVRAAEEVQT</sequence>
<dbReference type="RefSeq" id="WP_165240710.1">
    <property type="nucleotide sequence ID" value="NZ_JAAKZV010000141.1"/>
</dbReference>
<dbReference type="InterPro" id="IPR005561">
    <property type="entry name" value="ANTAR"/>
</dbReference>
<evidence type="ECO:0000313" key="5">
    <source>
        <dbReference type="EMBL" id="NGN67417.1"/>
    </source>
</evidence>
<dbReference type="SMART" id="SM01012">
    <property type="entry name" value="ANTAR"/>
    <property type="match status" value="1"/>
</dbReference>
<feature type="domain" description="ANTAR" evidence="4">
    <location>
        <begin position="108"/>
        <end position="169"/>
    </location>
</feature>
<dbReference type="Gene3D" id="3.30.750.24">
    <property type="entry name" value="STAS domain"/>
    <property type="match status" value="1"/>
</dbReference>
<dbReference type="InterPro" id="IPR002645">
    <property type="entry name" value="STAS_dom"/>
</dbReference>
<dbReference type="Pfam" id="PF13466">
    <property type="entry name" value="STAS_2"/>
    <property type="match status" value="1"/>
</dbReference>
<dbReference type="PANTHER" id="PTHR33495">
    <property type="entry name" value="ANTI-SIGMA FACTOR ANTAGONIST TM_1081-RELATED-RELATED"/>
    <property type="match status" value="1"/>
</dbReference>
<dbReference type="NCBIfam" id="TIGR00377">
    <property type="entry name" value="ant_ant_sig"/>
    <property type="match status" value="1"/>
</dbReference>
<protein>
    <recommendedName>
        <fullName evidence="2">Anti-sigma factor antagonist</fullName>
    </recommendedName>
</protein>
<evidence type="ECO:0000256" key="2">
    <source>
        <dbReference type="RuleBase" id="RU003749"/>
    </source>
</evidence>
<evidence type="ECO:0000259" key="3">
    <source>
        <dbReference type="PROSITE" id="PS50801"/>
    </source>
</evidence>
<dbReference type="InterPro" id="IPR003658">
    <property type="entry name" value="Anti-sigma_ant"/>
</dbReference>
<dbReference type="AlphaFoldDB" id="A0A6G4U7Z0"/>
<dbReference type="GO" id="GO:0043856">
    <property type="term" value="F:anti-sigma factor antagonist activity"/>
    <property type="evidence" value="ECO:0007669"/>
    <property type="project" value="InterPro"/>
</dbReference>
<name>A0A6G4U7Z0_9ACTN</name>
<dbReference type="PANTHER" id="PTHR33495:SF2">
    <property type="entry name" value="ANTI-SIGMA FACTOR ANTAGONIST TM_1081-RELATED"/>
    <property type="match status" value="1"/>
</dbReference>
<comment type="similarity">
    <text evidence="1 2">Belongs to the anti-sigma-factor antagonist family.</text>
</comment>
<reference evidence="5 6" key="1">
    <citation type="submission" date="2020-02" db="EMBL/GenBank/DDBJ databases">
        <title>Whole-genome analyses of novel actinobacteria.</title>
        <authorList>
            <person name="Sahin N."/>
        </authorList>
    </citation>
    <scope>NUCLEOTIDE SEQUENCE [LARGE SCALE GENOMIC DNA]</scope>
    <source>
        <strain evidence="5 6">A7024</strain>
    </source>
</reference>
<dbReference type="GO" id="GO:0003723">
    <property type="term" value="F:RNA binding"/>
    <property type="evidence" value="ECO:0007669"/>
    <property type="project" value="InterPro"/>
</dbReference>
<dbReference type="Pfam" id="PF03861">
    <property type="entry name" value="ANTAR"/>
    <property type="match status" value="1"/>
</dbReference>
<dbReference type="CDD" id="cd07043">
    <property type="entry name" value="STAS_anti-anti-sigma_factors"/>
    <property type="match status" value="1"/>
</dbReference>
<comment type="caution">
    <text evidence="5">The sequence shown here is derived from an EMBL/GenBank/DDBJ whole genome shotgun (WGS) entry which is preliminary data.</text>
</comment>
<accession>A0A6G4U7Z0</accession>
<organism evidence="5 6">
    <name type="scientific">Streptomyces coryli</name>
    <dbReference type="NCBI Taxonomy" id="1128680"/>
    <lineage>
        <taxon>Bacteria</taxon>
        <taxon>Bacillati</taxon>
        <taxon>Actinomycetota</taxon>
        <taxon>Actinomycetes</taxon>
        <taxon>Kitasatosporales</taxon>
        <taxon>Streptomycetaceae</taxon>
        <taxon>Streptomyces</taxon>
    </lineage>
</organism>
<proteinExistence type="inferred from homology"/>